<keyword evidence="4" id="KW-1185">Reference proteome</keyword>
<feature type="transmembrane region" description="Helical" evidence="2">
    <location>
        <begin position="185"/>
        <end position="208"/>
    </location>
</feature>
<keyword evidence="2" id="KW-1133">Transmembrane helix</keyword>
<organism evidence="3 4">
    <name type="scientific">Propioniciclava soli</name>
    <dbReference type="NCBI Taxonomy" id="2775081"/>
    <lineage>
        <taxon>Bacteria</taxon>
        <taxon>Bacillati</taxon>
        <taxon>Actinomycetota</taxon>
        <taxon>Actinomycetes</taxon>
        <taxon>Propionibacteriales</taxon>
        <taxon>Propionibacteriaceae</taxon>
        <taxon>Propioniciclava</taxon>
    </lineage>
</organism>
<evidence type="ECO:0000256" key="1">
    <source>
        <dbReference type="SAM" id="MobiDB-lite"/>
    </source>
</evidence>
<reference evidence="3 4" key="1">
    <citation type="journal article" date="2023" name="Environ Microbiome">
        <title>A coral-associated actinobacterium mitigates coral bleaching under heat stress.</title>
        <authorList>
            <person name="Li J."/>
            <person name="Zou Y."/>
            <person name="Li Q."/>
            <person name="Zhang J."/>
            <person name="Bourne D.G."/>
            <person name="Lyu Y."/>
            <person name="Liu C."/>
            <person name="Zhang S."/>
        </authorList>
    </citation>
    <scope>NUCLEOTIDE SEQUENCE [LARGE SCALE GENOMIC DNA]</scope>
    <source>
        <strain evidence="3 4">SCSIO 13291</strain>
    </source>
</reference>
<keyword evidence="2" id="KW-0472">Membrane</keyword>
<dbReference type="GO" id="GO:0008237">
    <property type="term" value="F:metallopeptidase activity"/>
    <property type="evidence" value="ECO:0007669"/>
    <property type="project" value="UniProtKB-KW"/>
</dbReference>
<feature type="transmembrane region" description="Helical" evidence="2">
    <location>
        <begin position="35"/>
        <end position="56"/>
    </location>
</feature>
<feature type="transmembrane region" description="Helical" evidence="2">
    <location>
        <begin position="259"/>
        <end position="279"/>
    </location>
</feature>
<name>A0ABZ3C3W0_9ACTN</name>
<dbReference type="PANTHER" id="PTHR36844">
    <property type="entry name" value="PROTEASE PRSW"/>
    <property type="match status" value="1"/>
</dbReference>
<sequence>MASEVIEAVGRRRNGLPPAPDGVDRPWPTRVLRSPWTWVLLAATLLFAGCLWWMYATATATTEVEGGTMQGINLSAIRRSARLALPTLAVWVVLFVWLDRFRPARWALWYLALGWGACVSTAASMVINTWAAEHMAVQGNGDPASAARSAVFSAPFAEEATKATVLFGIAILLRYRVVSKLQAVALAGLSAAGFAYTENILYFSRVIVYASQTIEAGDPEQALSQMVFLRGVMTAFGHPLFTSFTALGLVIGLRARSKVVRILAPVVGFLLAALGHMVFNFLASTGMDPTYMAVIGWLVTLGIVVHVVRGLFAEGRRHRDRLGDYVALGWLPASDVRAFSRQRTRWASVLIALTHGWRVFLATVRLQRTLSELTYLRDAQVRGLVDEGGRPRERELIDRAHELRALAITDPRVQKVQLPQLPEALRRLGRRWRGASPDEVPATSGLAPVGSPQYSPVDPRWGPPKG</sequence>
<keyword evidence="3" id="KW-0645">Protease</keyword>
<feature type="region of interest" description="Disordered" evidence="1">
    <location>
        <begin position="432"/>
        <end position="466"/>
    </location>
</feature>
<feature type="transmembrane region" description="Helical" evidence="2">
    <location>
        <begin position="228"/>
        <end position="252"/>
    </location>
</feature>
<protein>
    <submittedName>
        <fullName evidence="3">PrsW family intramembrane metalloprotease</fullName>
    </submittedName>
</protein>
<evidence type="ECO:0000313" key="4">
    <source>
        <dbReference type="Proteomes" id="UP001434337"/>
    </source>
</evidence>
<gene>
    <name evidence="3" type="ORF">PCC79_10805</name>
</gene>
<keyword evidence="3" id="KW-0482">Metalloprotease</keyword>
<keyword evidence="3" id="KW-0378">Hydrolase</keyword>
<feature type="transmembrane region" description="Helical" evidence="2">
    <location>
        <begin position="76"/>
        <end position="98"/>
    </location>
</feature>
<accession>A0ABZ3C3W0</accession>
<dbReference type="Pfam" id="PF13367">
    <property type="entry name" value="PrsW-protease"/>
    <property type="match status" value="1"/>
</dbReference>
<dbReference type="RefSeq" id="WP_342371826.1">
    <property type="nucleotide sequence ID" value="NZ_CP115965.1"/>
</dbReference>
<dbReference type="InterPro" id="IPR026898">
    <property type="entry name" value="PrsW"/>
</dbReference>
<proteinExistence type="predicted"/>
<feature type="transmembrane region" description="Helical" evidence="2">
    <location>
        <begin position="291"/>
        <end position="312"/>
    </location>
</feature>
<keyword evidence="2" id="KW-0812">Transmembrane</keyword>
<dbReference type="EMBL" id="CP115965">
    <property type="protein sequence ID" value="WZW97401.1"/>
    <property type="molecule type" value="Genomic_DNA"/>
</dbReference>
<feature type="transmembrane region" description="Helical" evidence="2">
    <location>
        <begin position="110"/>
        <end position="131"/>
    </location>
</feature>
<dbReference type="PANTHER" id="PTHR36844:SF1">
    <property type="entry name" value="PROTEASE PRSW"/>
    <property type="match status" value="1"/>
</dbReference>
<evidence type="ECO:0000313" key="3">
    <source>
        <dbReference type="EMBL" id="WZW97401.1"/>
    </source>
</evidence>
<evidence type="ECO:0000256" key="2">
    <source>
        <dbReference type="SAM" id="Phobius"/>
    </source>
</evidence>
<dbReference type="Proteomes" id="UP001434337">
    <property type="component" value="Chromosome"/>
</dbReference>